<feature type="compositionally biased region" description="Basic and acidic residues" evidence="8">
    <location>
        <begin position="59"/>
        <end position="70"/>
    </location>
</feature>
<keyword evidence="9" id="KW-0732">Signal</keyword>
<feature type="signal peptide" evidence="9">
    <location>
        <begin position="1"/>
        <end position="18"/>
    </location>
</feature>
<evidence type="ECO:0000256" key="7">
    <source>
        <dbReference type="ARBA" id="ARBA00042164"/>
    </source>
</evidence>
<dbReference type="PANTHER" id="PTHR11213:SF6">
    <property type="entry name" value="SOMATOLIBERIN"/>
    <property type="match status" value="1"/>
</dbReference>
<reference evidence="11 12" key="1">
    <citation type="submission" date="2024-08" db="EMBL/GenBank/DDBJ databases">
        <title>The draft genome of Apodemus speciosus.</title>
        <authorList>
            <person name="Nabeshima K."/>
            <person name="Suzuki S."/>
            <person name="Onuma M."/>
        </authorList>
    </citation>
    <scope>NUCLEOTIDE SEQUENCE [LARGE SCALE GENOMIC DNA]</scope>
    <source>
        <strain evidence="11">IB14-021</strain>
    </source>
</reference>
<evidence type="ECO:0000256" key="9">
    <source>
        <dbReference type="SAM" id="SignalP"/>
    </source>
</evidence>
<evidence type="ECO:0000313" key="11">
    <source>
        <dbReference type="EMBL" id="GAB1287131.1"/>
    </source>
</evidence>
<comment type="subcellular location">
    <subcellularLocation>
        <location evidence="1">Secreted</location>
    </subcellularLocation>
</comment>
<evidence type="ECO:0000313" key="12">
    <source>
        <dbReference type="Proteomes" id="UP001623349"/>
    </source>
</evidence>
<evidence type="ECO:0000256" key="6">
    <source>
        <dbReference type="ARBA" id="ARBA00041953"/>
    </source>
</evidence>
<dbReference type="InterPro" id="IPR000532">
    <property type="entry name" value="Glucagon_GIP_secretin_VIP"/>
</dbReference>
<dbReference type="InterPro" id="IPR046963">
    <property type="entry name" value="VIP/GHRH-like"/>
</dbReference>
<feature type="domain" description="Glucagon / GIP / secretin / VIP family" evidence="10">
    <location>
        <begin position="31"/>
        <end position="53"/>
    </location>
</feature>
<organism evidence="11 12">
    <name type="scientific">Apodemus speciosus</name>
    <name type="common">Large Japanese field mouse</name>
    <dbReference type="NCBI Taxonomy" id="105296"/>
    <lineage>
        <taxon>Eukaryota</taxon>
        <taxon>Metazoa</taxon>
        <taxon>Chordata</taxon>
        <taxon>Craniata</taxon>
        <taxon>Vertebrata</taxon>
        <taxon>Euteleostomi</taxon>
        <taxon>Mammalia</taxon>
        <taxon>Eutheria</taxon>
        <taxon>Euarchontoglires</taxon>
        <taxon>Glires</taxon>
        <taxon>Rodentia</taxon>
        <taxon>Myomorpha</taxon>
        <taxon>Muroidea</taxon>
        <taxon>Muridae</taxon>
        <taxon>Murinae</taxon>
        <taxon>Apodemus</taxon>
    </lineage>
</organism>
<feature type="chain" id="PRO_5045592558" description="Somatoliberin" evidence="9">
    <location>
        <begin position="19"/>
        <end position="87"/>
    </location>
</feature>
<dbReference type="Pfam" id="PF00123">
    <property type="entry name" value="Hormone_2"/>
    <property type="match status" value="1"/>
</dbReference>
<evidence type="ECO:0000256" key="1">
    <source>
        <dbReference type="ARBA" id="ARBA00004613"/>
    </source>
</evidence>
<dbReference type="EMBL" id="BAAFST010000002">
    <property type="protein sequence ID" value="GAB1287131.1"/>
    <property type="molecule type" value="Genomic_DNA"/>
</dbReference>
<feature type="region of interest" description="Disordered" evidence="8">
    <location>
        <begin position="59"/>
        <end position="87"/>
    </location>
</feature>
<name>A0ABQ0EK55_APOSI</name>
<evidence type="ECO:0000259" key="10">
    <source>
        <dbReference type="PROSITE" id="PS00260"/>
    </source>
</evidence>
<evidence type="ECO:0000256" key="3">
    <source>
        <dbReference type="ARBA" id="ARBA00022525"/>
    </source>
</evidence>
<sequence length="87" mass="10247">MPLWVFFVILTLTSDSHCSLPSSPPFRMQRHADAIFTSNYRKLLSQLYARKLLQDIMNRQHGERNQEQRTRLNRQQGFPRMKLSAAA</sequence>
<comment type="caution">
    <text evidence="11">The sequence shown here is derived from an EMBL/GenBank/DDBJ whole genome shotgun (WGS) entry which is preliminary data.</text>
</comment>
<comment type="function">
    <text evidence="4">GRF is released by the hypothalamus and acts on the adenohypophyse to stimulate the secretion of growth hormone.</text>
</comment>
<dbReference type="Proteomes" id="UP001623349">
    <property type="component" value="Unassembled WGS sequence"/>
</dbReference>
<evidence type="ECO:0000256" key="2">
    <source>
        <dbReference type="ARBA" id="ARBA00008369"/>
    </source>
</evidence>
<evidence type="ECO:0000256" key="4">
    <source>
        <dbReference type="ARBA" id="ARBA00037623"/>
    </source>
</evidence>
<protein>
    <recommendedName>
        <fullName evidence="5">Somatoliberin</fullName>
    </recommendedName>
    <alternativeName>
        <fullName evidence="7">Growth hormone-releasing factor</fullName>
    </alternativeName>
    <alternativeName>
        <fullName evidence="6">Growth hormone-releasing hormone</fullName>
    </alternativeName>
</protein>
<gene>
    <name evidence="11" type="ORF">APTSU1_000236100</name>
</gene>
<keyword evidence="12" id="KW-1185">Reference proteome</keyword>
<dbReference type="PROSITE" id="PS00260">
    <property type="entry name" value="GLUCAGON"/>
    <property type="match status" value="1"/>
</dbReference>
<keyword evidence="3" id="KW-0964">Secreted</keyword>
<proteinExistence type="inferred from homology"/>
<comment type="similarity">
    <text evidence="2">Belongs to the glucagon family.</text>
</comment>
<dbReference type="SMART" id="SM00070">
    <property type="entry name" value="GLUCA"/>
    <property type="match status" value="1"/>
</dbReference>
<evidence type="ECO:0000256" key="8">
    <source>
        <dbReference type="SAM" id="MobiDB-lite"/>
    </source>
</evidence>
<dbReference type="PANTHER" id="PTHR11213">
    <property type="entry name" value="GLUCAGON-FAMILY NEUROPEPTIDE"/>
    <property type="match status" value="1"/>
</dbReference>
<accession>A0ABQ0EK55</accession>
<evidence type="ECO:0000256" key="5">
    <source>
        <dbReference type="ARBA" id="ARBA00040782"/>
    </source>
</evidence>